<organism evidence="2 3">
    <name type="scientific">Haloferula helveola</name>
    <dbReference type="NCBI Taxonomy" id="490095"/>
    <lineage>
        <taxon>Bacteria</taxon>
        <taxon>Pseudomonadati</taxon>
        <taxon>Verrucomicrobiota</taxon>
        <taxon>Verrucomicrobiia</taxon>
        <taxon>Verrucomicrobiales</taxon>
        <taxon>Verrucomicrobiaceae</taxon>
        <taxon>Haloferula</taxon>
    </lineage>
</organism>
<keyword evidence="3" id="KW-1185">Reference proteome</keyword>
<dbReference type="EMBL" id="AP024702">
    <property type="protein sequence ID" value="BCX47634.1"/>
    <property type="molecule type" value="Genomic_DNA"/>
</dbReference>
<feature type="chain" id="PRO_5045788496" description="PEP-CTERM sorting domain-containing protein" evidence="1">
    <location>
        <begin position="19"/>
        <end position="236"/>
    </location>
</feature>
<protein>
    <recommendedName>
        <fullName evidence="4">PEP-CTERM sorting domain-containing protein</fullName>
    </recommendedName>
</protein>
<sequence length="236" mass="24276">MTPRHLLAALLTLGSTHAATLLELDFSGSGAVGSFNSTDAQFTTVDPVFAGSPVISTIGGSAGTASWVYDGTGTAATNPDLHTASTFGGPSRIDLALGVASTGQSYTITSIEIDIRASNSTGTTWEIGYRKPDTSTVLLGSQPISVQGGTDPLGTYSIDLSGESLTATDSTLAWVEGGTGNLRLLFHEPTSTGNDNFQIAGIRVIGTAVPEPTLLALVAPALLLFLRRRRTAPPVL</sequence>
<feature type="signal peptide" evidence="1">
    <location>
        <begin position="1"/>
        <end position="18"/>
    </location>
</feature>
<evidence type="ECO:0008006" key="4">
    <source>
        <dbReference type="Google" id="ProtNLM"/>
    </source>
</evidence>
<proteinExistence type="predicted"/>
<name>A0ABN6H5C1_9BACT</name>
<evidence type="ECO:0000313" key="3">
    <source>
        <dbReference type="Proteomes" id="UP001374893"/>
    </source>
</evidence>
<dbReference type="Proteomes" id="UP001374893">
    <property type="component" value="Chromosome"/>
</dbReference>
<accession>A0ABN6H5C1</accession>
<gene>
    <name evidence="2" type="ORF">HAHE_15420</name>
</gene>
<evidence type="ECO:0000313" key="2">
    <source>
        <dbReference type="EMBL" id="BCX47634.1"/>
    </source>
</evidence>
<dbReference type="RefSeq" id="WP_338689923.1">
    <property type="nucleotide sequence ID" value="NZ_AP024702.1"/>
</dbReference>
<reference evidence="2 3" key="1">
    <citation type="submission" date="2021-06" db="EMBL/GenBank/DDBJ databases">
        <title>Complete genome of Haloferula helveola possessing various polysaccharide degrading enzymes.</title>
        <authorList>
            <person name="Takami H."/>
            <person name="Huang C."/>
            <person name="Hamasaki K."/>
        </authorList>
    </citation>
    <scope>NUCLEOTIDE SEQUENCE [LARGE SCALE GENOMIC DNA]</scope>
    <source>
        <strain evidence="2 3">CN-1</strain>
    </source>
</reference>
<evidence type="ECO:0000256" key="1">
    <source>
        <dbReference type="SAM" id="SignalP"/>
    </source>
</evidence>
<keyword evidence="1" id="KW-0732">Signal</keyword>